<dbReference type="Proteomes" id="UP000199701">
    <property type="component" value="Unassembled WGS sequence"/>
</dbReference>
<sequence length="126" mass="14951">MFDQKPYSIKVGIYLPKIYLYHANRYRYQFYKDKILYKACCRKVVDYFTLRYGGCTRVEAIGSYKPKNANDVAYNIHEQVVYAYIPDNCLNEQELYNLCSGCCKVLRQDTIAIEVNNEMYFISKNE</sequence>
<gene>
    <name evidence="1" type="ORF">SAMN05421659_108183</name>
</gene>
<evidence type="ECO:0000313" key="2">
    <source>
        <dbReference type="Proteomes" id="UP000199701"/>
    </source>
</evidence>
<proteinExistence type="predicted"/>
<organism evidence="1 2">
    <name type="scientific">[Clostridium] fimetarium</name>
    <dbReference type="NCBI Taxonomy" id="99656"/>
    <lineage>
        <taxon>Bacteria</taxon>
        <taxon>Bacillati</taxon>
        <taxon>Bacillota</taxon>
        <taxon>Clostridia</taxon>
        <taxon>Lachnospirales</taxon>
        <taxon>Lachnospiraceae</taxon>
    </lineage>
</organism>
<accession>A0A1I0QN76</accession>
<dbReference type="STRING" id="99656.SAMN05421659_108183"/>
<keyword evidence="2" id="KW-1185">Reference proteome</keyword>
<evidence type="ECO:0000313" key="1">
    <source>
        <dbReference type="EMBL" id="SEW28842.1"/>
    </source>
</evidence>
<dbReference type="AlphaFoldDB" id="A0A1I0QN76"/>
<dbReference type="EMBL" id="FOJI01000008">
    <property type="protein sequence ID" value="SEW28842.1"/>
    <property type="molecule type" value="Genomic_DNA"/>
</dbReference>
<name>A0A1I0QN76_9FIRM</name>
<reference evidence="1 2" key="1">
    <citation type="submission" date="2016-10" db="EMBL/GenBank/DDBJ databases">
        <authorList>
            <person name="de Groot N.N."/>
        </authorList>
    </citation>
    <scope>NUCLEOTIDE SEQUENCE [LARGE SCALE GENOMIC DNA]</scope>
    <source>
        <strain evidence="1 2">DSM 9179</strain>
    </source>
</reference>
<dbReference type="RefSeq" id="WP_092454231.1">
    <property type="nucleotide sequence ID" value="NZ_FOJI01000008.1"/>
</dbReference>
<protein>
    <submittedName>
        <fullName evidence="1">Uncharacterized protein</fullName>
    </submittedName>
</protein>